<reference evidence="7 8" key="1">
    <citation type="journal article" date="2024" name="BMC Genomics">
        <title>Genome assembly of redclaw crayfish (Cherax quadricarinatus) provides insights into its immune adaptation and hypoxia tolerance.</title>
        <authorList>
            <person name="Liu Z."/>
            <person name="Zheng J."/>
            <person name="Li H."/>
            <person name="Fang K."/>
            <person name="Wang S."/>
            <person name="He J."/>
            <person name="Zhou D."/>
            <person name="Weng S."/>
            <person name="Chi M."/>
            <person name="Gu Z."/>
            <person name="He J."/>
            <person name="Li F."/>
            <person name="Wang M."/>
        </authorList>
    </citation>
    <scope>NUCLEOTIDE SEQUENCE [LARGE SCALE GENOMIC DNA]</scope>
    <source>
        <strain evidence="7">ZL_2023a</strain>
    </source>
</reference>
<feature type="domain" description="Bicarbonate transporter-like transmembrane" evidence="6">
    <location>
        <begin position="10"/>
        <end position="213"/>
    </location>
</feature>
<sequence>MFLFPISCGSLILSKPERKMVKGSGFHLDLVLSCFINFLSGLLGAPFMGPACVRTVSHTAALTITSSARGPGESPRIEGVREQRLSAFVVSVLVGLAVLLSDALNLVPKPVLFGVFLYMGIASTAGIQLFERSILMLMPVKYYPDTPYARKVRPLKMHLFTFVQMLMLGILWAVKQSPASLALPFVLILLIPLRLCILPYIFNKTELSALDGTESNLPEDEDELDFYEAAHQLPTDADHDHQS</sequence>
<evidence type="ECO:0000256" key="4">
    <source>
        <dbReference type="ARBA" id="ARBA00023136"/>
    </source>
</evidence>
<dbReference type="GO" id="GO:0006820">
    <property type="term" value="P:monoatomic anion transport"/>
    <property type="evidence" value="ECO:0007669"/>
    <property type="project" value="InterPro"/>
</dbReference>
<feature type="transmembrane region" description="Helical" evidence="5">
    <location>
        <begin position="30"/>
        <end position="48"/>
    </location>
</feature>
<evidence type="ECO:0000313" key="8">
    <source>
        <dbReference type="Proteomes" id="UP001445076"/>
    </source>
</evidence>
<feature type="transmembrane region" description="Helical" evidence="5">
    <location>
        <begin position="157"/>
        <end position="175"/>
    </location>
</feature>
<evidence type="ECO:0000256" key="5">
    <source>
        <dbReference type="SAM" id="Phobius"/>
    </source>
</evidence>
<protein>
    <recommendedName>
        <fullName evidence="6">Bicarbonate transporter-like transmembrane domain-containing protein</fullName>
    </recommendedName>
</protein>
<feature type="transmembrane region" description="Helical" evidence="5">
    <location>
        <begin position="181"/>
        <end position="202"/>
    </location>
</feature>
<gene>
    <name evidence="7" type="ORF">OTU49_010412</name>
</gene>
<dbReference type="GO" id="GO:0005886">
    <property type="term" value="C:plasma membrane"/>
    <property type="evidence" value="ECO:0007669"/>
    <property type="project" value="TreeGrafter"/>
</dbReference>
<organism evidence="7 8">
    <name type="scientific">Cherax quadricarinatus</name>
    <name type="common">Australian red claw crayfish</name>
    <dbReference type="NCBI Taxonomy" id="27406"/>
    <lineage>
        <taxon>Eukaryota</taxon>
        <taxon>Metazoa</taxon>
        <taxon>Ecdysozoa</taxon>
        <taxon>Arthropoda</taxon>
        <taxon>Crustacea</taxon>
        <taxon>Multicrustacea</taxon>
        <taxon>Malacostraca</taxon>
        <taxon>Eumalacostraca</taxon>
        <taxon>Eucarida</taxon>
        <taxon>Decapoda</taxon>
        <taxon>Pleocyemata</taxon>
        <taxon>Astacidea</taxon>
        <taxon>Parastacoidea</taxon>
        <taxon>Parastacidae</taxon>
        <taxon>Cherax</taxon>
    </lineage>
</organism>
<dbReference type="EMBL" id="JARKIK010000080">
    <property type="protein sequence ID" value="KAK8726186.1"/>
    <property type="molecule type" value="Genomic_DNA"/>
</dbReference>
<feature type="transmembrane region" description="Helical" evidence="5">
    <location>
        <begin position="110"/>
        <end position="130"/>
    </location>
</feature>
<feature type="transmembrane region" description="Helical" evidence="5">
    <location>
        <begin position="85"/>
        <end position="104"/>
    </location>
</feature>
<dbReference type="Pfam" id="PF00955">
    <property type="entry name" value="HCO3_cotransp"/>
    <property type="match status" value="1"/>
</dbReference>
<evidence type="ECO:0000256" key="3">
    <source>
        <dbReference type="ARBA" id="ARBA00022989"/>
    </source>
</evidence>
<comment type="subcellular location">
    <subcellularLocation>
        <location evidence="1">Membrane</location>
        <topology evidence="1">Multi-pass membrane protein</topology>
    </subcellularLocation>
</comment>
<accession>A0AAW0WGN7</accession>
<name>A0AAW0WGN7_CHEQU</name>
<dbReference type="PANTHER" id="PTHR11453">
    <property type="entry name" value="ANION EXCHANGE PROTEIN"/>
    <property type="match status" value="1"/>
</dbReference>
<evidence type="ECO:0000256" key="1">
    <source>
        <dbReference type="ARBA" id="ARBA00004141"/>
    </source>
</evidence>
<dbReference type="InterPro" id="IPR011531">
    <property type="entry name" value="HCO3_transpt-like_TM_dom"/>
</dbReference>
<proteinExistence type="predicted"/>
<dbReference type="GO" id="GO:0051453">
    <property type="term" value="P:regulation of intracellular pH"/>
    <property type="evidence" value="ECO:0007669"/>
    <property type="project" value="TreeGrafter"/>
</dbReference>
<keyword evidence="2 5" id="KW-0812">Transmembrane</keyword>
<dbReference type="GO" id="GO:0005452">
    <property type="term" value="F:solute:inorganic anion antiporter activity"/>
    <property type="evidence" value="ECO:0007669"/>
    <property type="project" value="InterPro"/>
</dbReference>
<dbReference type="AlphaFoldDB" id="A0AAW0WGN7"/>
<dbReference type="InterPro" id="IPR003020">
    <property type="entry name" value="HCO3_transpt_euk"/>
</dbReference>
<keyword evidence="3 5" id="KW-1133">Transmembrane helix</keyword>
<dbReference type="Proteomes" id="UP001445076">
    <property type="component" value="Unassembled WGS sequence"/>
</dbReference>
<evidence type="ECO:0000259" key="6">
    <source>
        <dbReference type="Pfam" id="PF00955"/>
    </source>
</evidence>
<keyword evidence="8" id="KW-1185">Reference proteome</keyword>
<evidence type="ECO:0000256" key="2">
    <source>
        <dbReference type="ARBA" id="ARBA00022692"/>
    </source>
</evidence>
<comment type="caution">
    <text evidence="7">The sequence shown here is derived from an EMBL/GenBank/DDBJ whole genome shotgun (WGS) entry which is preliminary data.</text>
</comment>
<dbReference type="GO" id="GO:0015701">
    <property type="term" value="P:bicarbonate transport"/>
    <property type="evidence" value="ECO:0007669"/>
    <property type="project" value="TreeGrafter"/>
</dbReference>
<evidence type="ECO:0000313" key="7">
    <source>
        <dbReference type="EMBL" id="KAK8726186.1"/>
    </source>
</evidence>
<dbReference type="PANTHER" id="PTHR11453:SF47">
    <property type="entry name" value="ANION EXCHANGE PROTEIN"/>
    <property type="match status" value="1"/>
</dbReference>
<keyword evidence="4 5" id="KW-0472">Membrane</keyword>